<evidence type="ECO:0000313" key="3">
    <source>
        <dbReference type="Proteomes" id="UP001161325"/>
    </source>
</evidence>
<evidence type="ECO:0000313" key="2">
    <source>
        <dbReference type="EMBL" id="GLC24836.1"/>
    </source>
</evidence>
<feature type="region of interest" description="Disordered" evidence="1">
    <location>
        <begin position="84"/>
        <end position="106"/>
    </location>
</feature>
<evidence type="ECO:0000256" key="1">
    <source>
        <dbReference type="SAM" id="MobiDB-lite"/>
    </source>
</evidence>
<comment type="caution">
    <text evidence="2">The sequence shown here is derived from an EMBL/GenBank/DDBJ whole genome shotgun (WGS) entry which is preliminary data.</text>
</comment>
<sequence>MNRLTNVLEAPEEEAPLGDYYVLRGAFGWHQLSAETARTIERQLDRRWPPRWLTFRDLVGSRLRVRTSLVHSLFESTAAQRAAERRLERARQAEERTDANPWEDPL</sequence>
<feature type="compositionally biased region" description="Basic and acidic residues" evidence="1">
    <location>
        <begin position="84"/>
        <end position="98"/>
    </location>
</feature>
<dbReference type="RefSeq" id="WP_284349280.1">
    <property type="nucleotide sequence ID" value="NZ_BRXS01000002.1"/>
</dbReference>
<organism evidence="2 3">
    <name type="scientific">Roseisolibacter agri</name>
    <dbReference type="NCBI Taxonomy" id="2014610"/>
    <lineage>
        <taxon>Bacteria</taxon>
        <taxon>Pseudomonadati</taxon>
        <taxon>Gemmatimonadota</taxon>
        <taxon>Gemmatimonadia</taxon>
        <taxon>Gemmatimonadales</taxon>
        <taxon>Gemmatimonadaceae</taxon>
        <taxon>Roseisolibacter</taxon>
    </lineage>
</organism>
<dbReference type="Proteomes" id="UP001161325">
    <property type="component" value="Unassembled WGS sequence"/>
</dbReference>
<name>A0AA37V642_9BACT</name>
<proteinExistence type="predicted"/>
<gene>
    <name evidence="2" type="ORF">rosag_13490</name>
</gene>
<accession>A0AA37V642</accession>
<protein>
    <submittedName>
        <fullName evidence="2">Uncharacterized protein</fullName>
    </submittedName>
</protein>
<keyword evidence="3" id="KW-1185">Reference proteome</keyword>
<reference evidence="2" key="1">
    <citation type="submission" date="2022-08" db="EMBL/GenBank/DDBJ databases">
        <title>Draft genome sequencing of Roseisolibacter agri AW1220.</title>
        <authorList>
            <person name="Tobiishi Y."/>
            <person name="Tonouchi A."/>
        </authorList>
    </citation>
    <scope>NUCLEOTIDE SEQUENCE</scope>
    <source>
        <strain evidence="2">AW1220</strain>
    </source>
</reference>
<dbReference type="EMBL" id="BRXS01000002">
    <property type="protein sequence ID" value="GLC24836.1"/>
    <property type="molecule type" value="Genomic_DNA"/>
</dbReference>
<dbReference type="AlphaFoldDB" id="A0AA37V642"/>